<dbReference type="Proteomes" id="UP000741013">
    <property type="component" value="Unassembled WGS sequence"/>
</dbReference>
<proteinExistence type="predicted"/>
<protein>
    <recommendedName>
        <fullName evidence="3">Helix-turn-helix domain-containing protein</fullName>
    </recommendedName>
</protein>
<accession>A0ABS4Q3Z5</accession>
<reference evidence="1 2" key="1">
    <citation type="submission" date="2021-03" db="EMBL/GenBank/DDBJ databases">
        <title>Sequencing the genomes of 1000 actinobacteria strains.</title>
        <authorList>
            <person name="Klenk H.-P."/>
        </authorList>
    </citation>
    <scope>NUCLEOTIDE SEQUENCE [LARGE SCALE GENOMIC DNA]</scope>
    <source>
        <strain evidence="1 2">DSM 45510</strain>
    </source>
</reference>
<comment type="caution">
    <text evidence="1">The sequence shown here is derived from an EMBL/GenBank/DDBJ whole genome shotgun (WGS) entry which is preliminary data.</text>
</comment>
<keyword evidence="2" id="KW-1185">Reference proteome</keyword>
<name>A0ABS4Q3Z5_9PSEU</name>
<evidence type="ECO:0008006" key="3">
    <source>
        <dbReference type="Google" id="ProtNLM"/>
    </source>
</evidence>
<dbReference type="EMBL" id="JAGGMS010000001">
    <property type="protein sequence ID" value="MBP2186409.1"/>
    <property type="molecule type" value="Genomic_DNA"/>
</dbReference>
<gene>
    <name evidence="1" type="ORF">JOM49_007935</name>
</gene>
<organism evidence="1 2">
    <name type="scientific">Amycolatopsis magusensis</name>
    <dbReference type="NCBI Taxonomy" id="882444"/>
    <lineage>
        <taxon>Bacteria</taxon>
        <taxon>Bacillati</taxon>
        <taxon>Actinomycetota</taxon>
        <taxon>Actinomycetes</taxon>
        <taxon>Pseudonocardiales</taxon>
        <taxon>Pseudonocardiaceae</taxon>
        <taxon>Amycolatopsis</taxon>
    </lineage>
</organism>
<dbReference type="RefSeq" id="WP_308159024.1">
    <property type="nucleotide sequence ID" value="NZ_JAGGMS010000001.1"/>
</dbReference>
<evidence type="ECO:0000313" key="1">
    <source>
        <dbReference type="EMBL" id="MBP2186409.1"/>
    </source>
</evidence>
<evidence type="ECO:0000313" key="2">
    <source>
        <dbReference type="Proteomes" id="UP000741013"/>
    </source>
</evidence>
<sequence>MNVSATVLVQELKLLRKGRGISATQLGERVGPALRAVCRISGNEDAAEIRRKVSDRLRALIAPLPTDLSTVVLAALGLHEQARNPFYQERVHWAARELDRDDRTIRRRIDEGIEQVAELALAAAPAAAPGDPSRSWHTENLRVTLSLDQPVPEAFEFRRIVADADDIAELDLALTLTTPVDSGRSVREDDLQVDVFHGGLLAARVMESSDRAGLALRLPSPLRRGERHELALRFRAAFRYPHYVCVPRHPVDLFELHVRFPTPAPAEILLLDQVFQEDAKNNGVKGPVLVPDGSGEIHLEFRDLVPGFAYGVRWTE</sequence>